<dbReference type="RefSeq" id="WP_003336555.1">
    <property type="nucleotide sequence ID" value="NZ_CP007806.1"/>
</dbReference>
<evidence type="ECO:0000256" key="2">
    <source>
        <dbReference type="ARBA" id="ARBA00023315"/>
    </source>
</evidence>
<dbReference type="KEGG" id="blr:BRLA_c036190"/>
<dbReference type="Proteomes" id="UP000005850">
    <property type="component" value="Chromosome"/>
</dbReference>
<dbReference type="STRING" id="1042163.BRLA_c036190"/>
<keyword evidence="5" id="KW-1185">Reference proteome</keyword>
<proteinExistence type="predicted"/>
<keyword evidence="1 4" id="KW-0808">Transferase</keyword>
<dbReference type="GO" id="GO:0016747">
    <property type="term" value="F:acyltransferase activity, transferring groups other than amino-acyl groups"/>
    <property type="evidence" value="ECO:0007669"/>
    <property type="project" value="InterPro"/>
</dbReference>
<dbReference type="InterPro" id="IPR050680">
    <property type="entry name" value="YpeA/RimI_acetyltransf"/>
</dbReference>
<dbReference type="PROSITE" id="PS51186">
    <property type="entry name" value="GNAT"/>
    <property type="match status" value="1"/>
</dbReference>
<evidence type="ECO:0000313" key="4">
    <source>
        <dbReference type="EMBL" id="AIG27921.1"/>
    </source>
</evidence>
<accession>A0A075R951</accession>
<dbReference type="SUPFAM" id="SSF55729">
    <property type="entry name" value="Acyl-CoA N-acyltransferases (Nat)"/>
    <property type="match status" value="1"/>
</dbReference>
<dbReference type="EC" id="2.3.1.-" evidence="4"/>
<dbReference type="HOGENOM" id="CLU_149149_0_0_9"/>
<dbReference type="CDD" id="cd04301">
    <property type="entry name" value="NAT_SF"/>
    <property type="match status" value="1"/>
</dbReference>
<dbReference type="PANTHER" id="PTHR43420">
    <property type="entry name" value="ACETYLTRANSFERASE"/>
    <property type="match status" value="1"/>
</dbReference>
<evidence type="ECO:0000256" key="1">
    <source>
        <dbReference type="ARBA" id="ARBA00022679"/>
    </source>
</evidence>
<dbReference type="InterPro" id="IPR016181">
    <property type="entry name" value="Acyl_CoA_acyltransferase"/>
</dbReference>
<name>A0A075R951_BRELA</name>
<dbReference type="eggNOG" id="COG0456">
    <property type="taxonomic scope" value="Bacteria"/>
</dbReference>
<evidence type="ECO:0000313" key="5">
    <source>
        <dbReference type="Proteomes" id="UP000005850"/>
    </source>
</evidence>
<dbReference type="Pfam" id="PF00583">
    <property type="entry name" value="Acetyltransf_1"/>
    <property type="match status" value="1"/>
</dbReference>
<dbReference type="Gene3D" id="3.40.630.30">
    <property type="match status" value="1"/>
</dbReference>
<dbReference type="AlphaFoldDB" id="A0A075R951"/>
<gene>
    <name evidence="4" type="primary">yycN</name>
    <name evidence="4" type="ORF">BRLA_c036190</name>
</gene>
<sequence length="144" mass="16676">MEIKMASKEDMTFLYEKTPQALQEGTLGYINVDFESIEEPIHKLLEKGAWYLVGKQNEQIVGWVLAGSITEQFTNKELGYIFELYVMPEWRGKGYAKPLMEGAIQRLKEQGYAEIRLNVYVANRAKALYEKLGFQERNVIMSLK</sequence>
<reference evidence="4 5" key="1">
    <citation type="journal article" date="2011" name="J. Bacteriol.">
        <title>Genome sequence of Brevibacillus laterosporus LMG 15441, a pathogen of invertebrates.</title>
        <authorList>
            <person name="Djukic M."/>
            <person name="Poehlein A."/>
            <person name="Thurmer A."/>
            <person name="Daniel R."/>
        </authorList>
    </citation>
    <scope>NUCLEOTIDE SEQUENCE [LARGE SCALE GENOMIC DNA]</scope>
    <source>
        <strain evidence="4 5">LMG 15441</strain>
    </source>
</reference>
<organism evidence="4 5">
    <name type="scientific">Brevibacillus laterosporus LMG 15441</name>
    <dbReference type="NCBI Taxonomy" id="1042163"/>
    <lineage>
        <taxon>Bacteria</taxon>
        <taxon>Bacillati</taxon>
        <taxon>Bacillota</taxon>
        <taxon>Bacilli</taxon>
        <taxon>Bacillales</taxon>
        <taxon>Paenibacillaceae</taxon>
        <taxon>Brevibacillus</taxon>
    </lineage>
</organism>
<keyword evidence="2 4" id="KW-0012">Acyltransferase</keyword>
<dbReference type="InterPro" id="IPR000182">
    <property type="entry name" value="GNAT_dom"/>
</dbReference>
<feature type="domain" description="N-acetyltransferase" evidence="3">
    <location>
        <begin position="1"/>
        <end position="144"/>
    </location>
</feature>
<protein>
    <submittedName>
        <fullName evidence="4">Putative N-acetyltransferase YycN</fullName>
        <ecNumber evidence="4">2.3.1.-</ecNumber>
    </submittedName>
</protein>
<evidence type="ECO:0000259" key="3">
    <source>
        <dbReference type="PROSITE" id="PS51186"/>
    </source>
</evidence>
<dbReference type="EMBL" id="CP007806">
    <property type="protein sequence ID" value="AIG27921.1"/>
    <property type="molecule type" value="Genomic_DNA"/>
</dbReference>